<dbReference type="Pfam" id="PF02588">
    <property type="entry name" value="YitT_membrane"/>
    <property type="match status" value="1"/>
</dbReference>
<feature type="domain" description="DUF2179" evidence="7">
    <location>
        <begin position="213"/>
        <end position="267"/>
    </location>
</feature>
<dbReference type="KEGG" id="prt:AUC31_05775"/>
<dbReference type="OrthoDB" id="1758221at2"/>
<evidence type="ECO:0000259" key="7">
    <source>
        <dbReference type="Pfam" id="PF10035"/>
    </source>
</evidence>
<name>A0A0U2XQD2_9BACL</name>
<proteinExistence type="predicted"/>
<keyword evidence="2" id="KW-1003">Cell membrane</keyword>
<evidence type="ECO:0000256" key="5">
    <source>
        <dbReference type="ARBA" id="ARBA00023136"/>
    </source>
</evidence>
<accession>A0A0U2XQD2</accession>
<evidence type="ECO:0000313" key="8">
    <source>
        <dbReference type="EMBL" id="ALS74760.1"/>
    </source>
</evidence>
<gene>
    <name evidence="8" type="ORF">AUC31_05775</name>
</gene>
<dbReference type="Pfam" id="PF10035">
    <property type="entry name" value="DUF2179"/>
    <property type="match status" value="1"/>
</dbReference>
<dbReference type="Proteomes" id="UP000067683">
    <property type="component" value="Chromosome"/>
</dbReference>
<dbReference type="CDD" id="cd16380">
    <property type="entry name" value="YitT_C"/>
    <property type="match status" value="1"/>
</dbReference>
<dbReference type="InterPro" id="IPR019264">
    <property type="entry name" value="DUF2179"/>
</dbReference>
<dbReference type="InterPro" id="IPR003740">
    <property type="entry name" value="YitT"/>
</dbReference>
<evidence type="ECO:0000313" key="9">
    <source>
        <dbReference type="Proteomes" id="UP000067683"/>
    </source>
</evidence>
<dbReference type="PANTHER" id="PTHR33545">
    <property type="entry name" value="UPF0750 MEMBRANE PROTEIN YITT-RELATED"/>
    <property type="match status" value="1"/>
</dbReference>
<dbReference type="InterPro" id="IPR015867">
    <property type="entry name" value="N-reg_PII/ATP_PRibTrfase_C"/>
</dbReference>
<keyword evidence="3 6" id="KW-0812">Transmembrane</keyword>
<evidence type="ECO:0000256" key="3">
    <source>
        <dbReference type="ARBA" id="ARBA00022692"/>
    </source>
</evidence>
<sequence>MDKLYRLGAIFIASIVMAIAFNMFLLPHEILSGGVTGIAMIFGLLTPINSGIWLILLNLPILVIGWMKLGKTFIGNSIFSVAVTSIAMLYIPIVQVTEDALLSSVFGGVISGAAVGIIIRFYGSTGGFDVIGLLLTMKRDIPLGFMVFTLNSGVVFISGFIFNWELAMYTMASIYITGIVVDRIHTRHIKLSLMVVTAKGDEVKKKLLTNLYRGITVTDGEGAYTGAKVKVLHSVITRYELAFVRPLIREIDPNAFVSITETMEVVGNFRRDENYKKNPM</sequence>
<feature type="transmembrane region" description="Helical" evidence="6">
    <location>
        <begin position="38"/>
        <end position="66"/>
    </location>
</feature>
<dbReference type="AlphaFoldDB" id="A0A0U2XQD2"/>
<dbReference type="RefSeq" id="WP_058381467.1">
    <property type="nucleotide sequence ID" value="NZ_CP013659.2"/>
</dbReference>
<keyword evidence="4 6" id="KW-1133">Transmembrane helix</keyword>
<dbReference type="PANTHER" id="PTHR33545:SF5">
    <property type="entry name" value="UPF0750 MEMBRANE PROTEIN YITT"/>
    <property type="match status" value="1"/>
</dbReference>
<feature type="transmembrane region" description="Helical" evidence="6">
    <location>
        <begin position="100"/>
        <end position="122"/>
    </location>
</feature>
<dbReference type="PIRSF" id="PIRSF006483">
    <property type="entry name" value="Membrane_protein_YitT"/>
    <property type="match status" value="1"/>
</dbReference>
<keyword evidence="9" id="KW-1185">Reference proteome</keyword>
<evidence type="ECO:0000256" key="1">
    <source>
        <dbReference type="ARBA" id="ARBA00004651"/>
    </source>
</evidence>
<dbReference type="EMBL" id="CP013659">
    <property type="protein sequence ID" value="ALS74760.1"/>
    <property type="molecule type" value="Genomic_DNA"/>
</dbReference>
<evidence type="ECO:0000256" key="2">
    <source>
        <dbReference type="ARBA" id="ARBA00022475"/>
    </source>
</evidence>
<keyword evidence="5 6" id="KW-0472">Membrane</keyword>
<organism evidence="8 9">
    <name type="scientific">Planococcus rifietoensis</name>
    <dbReference type="NCBI Taxonomy" id="200991"/>
    <lineage>
        <taxon>Bacteria</taxon>
        <taxon>Bacillati</taxon>
        <taxon>Bacillota</taxon>
        <taxon>Bacilli</taxon>
        <taxon>Bacillales</taxon>
        <taxon>Caryophanaceae</taxon>
        <taxon>Planococcus</taxon>
    </lineage>
</organism>
<feature type="transmembrane region" description="Helical" evidence="6">
    <location>
        <begin position="7"/>
        <end position="26"/>
    </location>
</feature>
<protein>
    <recommendedName>
        <fullName evidence="7">DUF2179 domain-containing protein</fullName>
    </recommendedName>
</protein>
<dbReference type="InterPro" id="IPR051461">
    <property type="entry name" value="UPF0750_membrane"/>
</dbReference>
<comment type="subcellular location">
    <subcellularLocation>
        <location evidence="1">Cell membrane</location>
        <topology evidence="1">Multi-pass membrane protein</topology>
    </subcellularLocation>
</comment>
<dbReference type="Gene3D" id="3.30.70.120">
    <property type="match status" value="1"/>
</dbReference>
<feature type="transmembrane region" description="Helical" evidence="6">
    <location>
        <begin position="143"/>
        <end position="161"/>
    </location>
</feature>
<evidence type="ECO:0000256" key="6">
    <source>
        <dbReference type="SAM" id="Phobius"/>
    </source>
</evidence>
<feature type="transmembrane region" description="Helical" evidence="6">
    <location>
        <begin position="73"/>
        <end position="94"/>
    </location>
</feature>
<reference evidence="8" key="1">
    <citation type="submission" date="2016-01" db="EMBL/GenBank/DDBJ databases">
        <title>Complete genome of Planococcus rifietoensis type strain M8.</title>
        <authorList>
            <person name="See-Too W.S."/>
        </authorList>
    </citation>
    <scope>NUCLEOTIDE SEQUENCE [LARGE SCALE GENOMIC DNA]</scope>
    <source>
        <strain evidence="8">M8</strain>
    </source>
</reference>
<dbReference type="GO" id="GO:0005886">
    <property type="term" value="C:plasma membrane"/>
    <property type="evidence" value="ECO:0007669"/>
    <property type="project" value="UniProtKB-SubCell"/>
</dbReference>
<evidence type="ECO:0000256" key="4">
    <source>
        <dbReference type="ARBA" id="ARBA00022989"/>
    </source>
</evidence>